<evidence type="ECO:0000256" key="1">
    <source>
        <dbReference type="ARBA" id="ARBA00001917"/>
    </source>
</evidence>
<accession>A0A165MXS7</accession>
<dbReference type="InterPro" id="IPR001155">
    <property type="entry name" value="OxRdtase_FMN_N"/>
</dbReference>
<dbReference type="PANTHER" id="PTHR43303:SF4">
    <property type="entry name" value="NADPH DEHYDROGENASE C23G7.10C-RELATED"/>
    <property type="match status" value="1"/>
</dbReference>
<dbReference type="SUPFAM" id="SSF51395">
    <property type="entry name" value="FMN-linked oxidoreductases"/>
    <property type="match status" value="1"/>
</dbReference>
<dbReference type="CDD" id="cd02932">
    <property type="entry name" value="OYE_YqiM_FMN"/>
    <property type="match status" value="1"/>
</dbReference>
<protein>
    <submittedName>
        <fullName evidence="7">FMN-linked oxidoreductase</fullName>
    </submittedName>
</protein>
<dbReference type="AlphaFoldDB" id="A0A165MXS7"/>
<comment type="cofactor">
    <cofactor evidence="1">
        <name>FMN</name>
        <dbReference type="ChEBI" id="CHEBI:58210"/>
    </cofactor>
</comment>
<dbReference type="GO" id="GO:0010181">
    <property type="term" value="F:FMN binding"/>
    <property type="evidence" value="ECO:0007669"/>
    <property type="project" value="InterPro"/>
</dbReference>
<keyword evidence="3" id="KW-0288">FMN</keyword>
<dbReference type="OrthoDB" id="72788at2759"/>
<dbReference type="Pfam" id="PF00724">
    <property type="entry name" value="Oxidored_FMN"/>
    <property type="match status" value="1"/>
</dbReference>
<keyword evidence="2" id="KW-0285">Flavoprotein</keyword>
<dbReference type="Gene3D" id="3.20.20.70">
    <property type="entry name" value="Aldolase class I"/>
    <property type="match status" value="1"/>
</dbReference>
<dbReference type="GO" id="GO:0050661">
    <property type="term" value="F:NADP binding"/>
    <property type="evidence" value="ECO:0007669"/>
    <property type="project" value="InterPro"/>
</dbReference>
<dbReference type="InterPro" id="IPR013785">
    <property type="entry name" value="Aldolase_TIM"/>
</dbReference>
<keyword evidence="8" id="KW-1185">Reference proteome</keyword>
<sequence>MAHNNNYILPPAPNVPYLAPAQYPPAGTAVDPQPNGEPIPTLFKPLQIRGVEFQNRIFLSPLCQYSSEDGKPTPWQLAHHNWWYPYTRTWSDLRIWNDEQTEAWREIVQFAHAQNQKIGIQLAHAGPKASIVTPWLHGGISAPLTDGGWPDDVWAPSVIPYNDLFPIPKELTHDGIKRVVTAFVDSAKRCLKAGFDVIEIHAAHGFLLSSFLAPISNHRTDKYGGSFENRIRLLIEVVDAIRAAIPPTMPLFVRVSATDWLEESHLDEHWGEEDTVRLADVLAAHGVDLLDVSSGGIHPAQKFKLGTLIQHKPMQVPFSAAVRRTHGEKILVAAVGTINTGTLAQSVLDEGAADVVFVGRQFQKNPGTVWAFAEELGMTIKQSHQIEWGFVGRGSVGRPAKSQ</sequence>
<evidence type="ECO:0000256" key="4">
    <source>
        <dbReference type="ARBA" id="ARBA00022857"/>
    </source>
</evidence>
<evidence type="ECO:0000313" key="7">
    <source>
        <dbReference type="EMBL" id="KZT66257.1"/>
    </source>
</evidence>
<dbReference type="PANTHER" id="PTHR43303">
    <property type="entry name" value="NADPH DEHYDROGENASE C23G7.10C-RELATED"/>
    <property type="match status" value="1"/>
</dbReference>
<gene>
    <name evidence="7" type="ORF">DAEQUDRAFT_768175</name>
</gene>
<dbReference type="InterPro" id="IPR044152">
    <property type="entry name" value="YqjM-like"/>
</dbReference>
<organism evidence="7 8">
    <name type="scientific">Daedalea quercina L-15889</name>
    <dbReference type="NCBI Taxonomy" id="1314783"/>
    <lineage>
        <taxon>Eukaryota</taxon>
        <taxon>Fungi</taxon>
        <taxon>Dikarya</taxon>
        <taxon>Basidiomycota</taxon>
        <taxon>Agaricomycotina</taxon>
        <taxon>Agaricomycetes</taxon>
        <taxon>Polyporales</taxon>
        <taxon>Fomitopsis</taxon>
    </lineage>
</organism>
<dbReference type="GO" id="GO:0003959">
    <property type="term" value="F:NADPH dehydrogenase activity"/>
    <property type="evidence" value="ECO:0007669"/>
    <property type="project" value="InterPro"/>
</dbReference>
<feature type="domain" description="NADH:flavin oxidoreductase/NADH oxidase N-terminal" evidence="6">
    <location>
        <begin position="92"/>
        <end position="368"/>
    </location>
</feature>
<keyword evidence="5" id="KW-0560">Oxidoreductase</keyword>
<dbReference type="STRING" id="1314783.A0A165MXS7"/>
<evidence type="ECO:0000313" key="8">
    <source>
        <dbReference type="Proteomes" id="UP000076727"/>
    </source>
</evidence>
<keyword evidence="4" id="KW-0521">NADP</keyword>
<proteinExistence type="predicted"/>
<reference evidence="7 8" key="1">
    <citation type="journal article" date="2016" name="Mol. Biol. Evol.">
        <title>Comparative Genomics of Early-Diverging Mushroom-Forming Fungi Provides Insights into the Origins of Lignocellulose Decay Capabilities.</title>
        <authorList>
            <person name="Nagy L.G."/>
            <person name="Riley R."/>
            <person name="Tritt A."/>
            <person name="Adam C."/>
            <person name="Daum C."/>
            <person name="Floudas D."/>
            <person name="Sun H."/>
            <person name="Yadav J.S."/>
            <person name="Pangilinan J."/>
            <person name="Larsson K.H."/>
            <person name="Matsuura K."/>
            <person name="Barry K."/>
            <person name="Labutti K."/>
            <person name="Kuo R."/>
            <person name="Ohm R.A."/>
            <person name="Bhattacharya S.S."/>
            <person name="Shirouzu T."/>
            <person name="Yoshinaga Y."/>
            <person name="Martin F.M."/>
            <person name="Grigoriev I.V."/>
            <person name="Hibbett D.S."/>
        </authorList>
    </citation>
    <scope>NUCLEOTIDE SEQUENCE [LARGE SCALE GENOMIC DNA]</scope>
    <source>
        <strain evidence="7 8">L-15889</strain>
    </source>
</reference>
<evidence type="ECO:0000256" key="5">
    <source>
        <dbReference type="ARBA" id="ARBA00023002"/>
    </source>
</evidence>
<evidence type="ECO:0000259" key="6">
    <source>
        <dbReference type="Pfam" id="PF00724"/>
    </source>
</evidence>
<name>A0A165MXS7_9APHY</name>
<evidence type="ECO:0000256" key="3">
    <source>
        <dbReference type="ARBA" id="ARBA00022643"/>
    </source>
</evidence>
<dbReference type="EMBL" id="KV429092">
    <property type="protein sequence ID" value="KZT66257.1"/>
    <property type="molecule type" value="Genomic_DNA"/>
</dbReference>
<evidence type="ECO:0000256" key="2">
    <source>
        <dbReference type="ARBA" id="ARBA00022630"/>
    </source>
</evidence>
<dbReference type="Proteomes" id="UP000076727">
    <property type="component" value="Unassembled WGS sequence"/>
</dbReference>